<dbReference type="Proteomes" id="UP000401717">
    <property type="component" value="Unassembled WGS sequence"/>
</dbReference>
<evidence type="ECO:0000313" key="4">
    <source>
        <dbReference type="Proteomes" id="UP001055303"/>
    </source>
</evidence>
<reference evidence="1" key="3">
    <citation type="submission" date="2021-08" db="EMBL/GenBank/DDBJ databases">
        <authorList>
            <person name="Tani A."/>
            <person name="Ola A."/>
            <person name="Ogura Y."/>
            <person name="Katsura K."/>
            <person name="Hayashi T."/>
        </authorList>
    </citation>
    <scope>NUCLEOTIDE SEQUENCE</scope>
    <source>
        <strain evidence="1">DSM 22415</strain>
    </source>
</reference>
<dbReference type="EMBL" id="BPQI01000232">
    <property type="protein sequence ID" value="GJD59618.1"/>
    <property type="molecule type" value="Genomic_DNA"/>
</dbReference>
<dbReference type="OrthoDB" id="8480914at2"/>
<proteinExistence type="predicted"/>
<organism evidence="2 3">
    <name type="scientific">Methylobacterium dankookense</name>
    <dbReference type="NCBI Taxonomy" id="560405"/>
    <lineage>
        <taxon>Bacteria</taxon>
        <taxon>Pseudomonadati</taxon>
        <taxon>Pseudomonadota</taxon>
        <taxon>Alphaproteobacteria</taxon>
        <taxon>Hyphomicrobiales</taxon>
        <taxon>Methylobacteriaceae</taxon>
        <taxon>Methylobacterium</taxon>
    </lineage>
</organism>
<keyword evidence="4" id="KW-1185">Reference proteome</keyword>
<dbReference type="RefSeq" id="WP_144768979.1">
    <property type="nucleotide sequence ID" value="NZ_BPQI01000232.1"/>
</dbReference>
<gene>
    <name evidence="1" type="ORF">IFDJLNFL_5547</name>
    <name evidence="2" type="ORF">MTDSW087_05690</name>
</gene>
<reference evidence="2 3" key="1">
    <citation type="submission" date="2019-06" db="EMBL/GenBank/DDBJ databases">
        <authorList>
            <person name="Rodrigo-Torres L."/>
            <person name="Arahal R. D."/>
            <person name="Lucena T."/>
        </authorList>
    </citation>
    <scope>NUCLEOTIDE SEQUENCE [LARGE SCALE GENOMIC DNA]</scope>
    <source>
        <strain evidence="2 3">SW08-7</strain>
    </source>
</reference>
<sequence length="160" mass="17202">MATRYGVRGSVQLAAAFRTVARAPTVAARRRARQEAGQVIADAYVANLKANDSDQMGALVASIAAVPDLGRRDRTLVGAREGKFLGYQPSAYSHFPEYGTAPHFQPNRFGGIWHPGARPKPALRPALEQNVSAAALAYFRTIASEVEAAATRVAARRAQR</sequence>
<name>A0A564G8S3_9HYPH</name>
<dbReference type="AlphaFoldDB" id="A0A564G8S3"/>
<evidence type="ECO:0000313" key="1">
    <source>
        <dbReference type="EMBL" id="GJD59618.1"/>
    </source>
</evidence>
<evidence type="ECO:0000313" key="2">
    <source>
        <dbReference type="EMBL" id="VUF15941.1"/>
    </source>
</evidence>
<dbReference type="EMBL" id="CABFVH010000080">
    <property type="protein sequence ID" value="VUF15941.1"/>
    <property type="molecule type" value="Genomic_DNA"/>
</dbReference>
<accession>A0A564G8S3</accession>
<protein>
    <recommendedName>
        <fullName evidence="5">HK97 gp10 family phage protein</fullName>
    </recommendedName>
</protein>
<dbReference type="Proteomes" id="UP001055303">
    <property type="component" value="Unassembled WGS sequence"/>
</dbReference>
<evidence type="ECO:0000313" key="3">
    <source>
        <dbReference type="Proteomes" id="UP000401717"/>
    </source>
</evidence>
<reference evidence="1" key="2">
    <citation type="journal article" date="2021" name="Front. Microbiol.">
        <title>Comprehensive Comparative Genomics and Phenotyping of Methylobacterium Species.</title>
        <authorList>
            <person name="Alessa O."/>
            <person name="Ogura Y."/>
            <person name="Fujitani Y."/>
            <person name="Takami H."/>
            <person name="Hayashi T."/>
            <person name="Sahin N."/>
            <person name="Tani A."/>
        </authorList>
    </citation>
    <scope>NUCLEOTIDE SEQUENCE</scope>
    <source>
        <strain evidence="1">DSM 22415</strain>
    </source>
</reference>
<evidence type="ECO:0008006" key="5">
    <source>
        <dbReference type="Google" id="ProtNLM"/>
    </source>
</evidence>